<dbReference type="AlphaFoldDB" id="A0AAE9SAY8"/>
<sequence length="379" mass="41747">MSKLINEIQFKINESSYKKCQDRIKRMAGLWTKSTEQMNRSMVAGKKIAAGEIKQSKRADMALQRQMKSKKETLRADNIRHQHAIKNSLEFRQQLQKTNAAFLQGTISAKERAATIGQLTKQYKQLNASASTYNKHSNGLGAIRGVSRGLGGMTRAGLLGGAAAVGVGGYAATSGFNAVKQEGQQFESLIIQIQNTFGERAQEMTTIIRNMADANGNPILELGNNLVEFVALMKPLGVSVDDAIRRFQQTSDAMQSYGIGGERAVGFQQQLTQALDQGTLDSFKEAFAWAPQLRADLLKYVQQEMNVSQKEFLGGLTNGKFNLKDTWFKFLSANESKYSTMSAKFKTSSMAQDARVGNQLSTAIFRIFDSTGCTDLVIT</sequence>
<dbReference type="Proteomes" id="UP001056890">
    <property type="component" value="Chromosome"/>
</dbReference>
<gene>
    <name evidence="1" type="ORF">NHF51_10670</name>
</gene>
<accession>A0AAE9SAY8</accession>
<dbReference type="RefSeq" id="WP_252994370.1">
    <property type="nucleotide sequence ID" value="NZ_CP099717.1"/>
</dbReference>
<organism evidence="1 2">
    <name type="scientific">Aeromonas encheleia</name>
    <dbReference type="NCBI Taxonomy" id="73010"/>
    <lineage>
        <taxon>Bacteria</taxon>
        <taxon>Pseudomonadati</taxon>
        <taxon>Pseudomonadota</taxon>
        <taxon>Gammaproteobacteria</taxon>
        <taxon>Aeromonadales</taxon>
        <taxon>Aeromonadaceae</taxon>
        <taxon>Aeromonas</taxon>
    </lineage>
</organism>
<evidence type="ECO:0000313" key="2">
    <source>
        <dbReference type="Proteomes" id="UP001056890"/>
    </source>
</evidence>
<protein>
    <submittedName>
        <fullName evidence="1">Uncharacterized protein</fullName>
    </submittedName>
</protein>
<evidence type="ECO:0000313" key="1">
    <source>
        <dbReference type="EMBL" id="USV55836.1"/>
    </source>
</evidence>
<proteinExistence type="predicted"/>
<name>A0AAE9SAY8_9GAMM</name>
<keyword evidence="2" id="KW-1185">Reference proteome</keyword>
<dbReference type="EMBL" id="CP099717">
    <property type="protein sequence ID" value="USV55836.1"/>
    <property type="molecule type" value="Genomic_DNA"/>
</dbReference>
<reference evidence="1" key="1">
    <citation type="submission" date="2022-06" db="EMBL/GenBank/DDBJ databases">
        <title>Complete Genome of Aeromonas sp. Strain SOD01 Isolated from an Urban Freshwater Stream.</title>
        <authorList>
            <person name="Williams L.E."/>
            <person name="Brysgel T."/>
            <person name="Capestro E.M."/>
            <person name="Foltz G.V."/>
            <person name="Gardner A.E."/>
            <person name="Ingrassia J."/>
            <person name="Peterson E."/>
            <person name="Arruda J."/>
            <person name="Flaherty I."/>
            <person name="Hunt M."/>
            <person name="Pappas G."/>
            <person name="Ramsaran S."/>
            <person name="Rocha M."/>
        </authorList>
    </citation>
    <scope>NUCLEOTIDE SEQUENCE</scope>
    <source>
        <strain evidence="1">SOD01</strain>
    </source>
</reference>